<dbReference type="AlphaFoldDB" id="A0A410H1B7"/>
<gene>
    <name evidence="1" type="ORF">EPV75_02995</name>
</gene>
<organism evidence="1 2">
    <name type="scientific">Hydrogenovibrio thermophilus</name>
    <dbReference type="NCBI Taxonomy" id="265883"/>
    <lineage>
        <taxon>Bacteria</taxon>
        <taxon>Pseudomonadati</taxon>
        <taxon>Pseudomonadota</taxon>
        <taxon>Gammaproteobacteria</taxon>
        <taxon>Thiotrichales</taxon>
        <taxon>Piscirickettsiaceae</taxon>
        <taxon>Hydrogenovibrio</taxon>
    </lineage>
</organism>
<dbReference type="EMBL" id="CP035033">
    <property type="protein sequence ID" value="QAB14709.1"/>
    <property type="molecule type" value="Genomic_DNA"/>
</dbReference>
<protein>
    <submittedName>
        <fullName evidence="1">Uncharacterized protein</fullName>
    </submittedName>
</protein>
<proteinExistence type="predicted"/>
<accession>A0A410H1B7</accession>
<evidence type="ECO:0000313" key="1">
    <source>
        <dbReference type="EMBL" id="QAB14709.1"/>
    </source>
</evidence>
<sequence length="121" mass="14013">MSENKMLAAYRHLLEQAKESMIRADMKSWDLLGQAVEKVQQEESVLEQLTDKQLEQVQEDVKADIHKIAEYLNDFDKGVEEFIDMDLPVIEQYLEEKALSLADPTELMILRLRINAAMSTE</sequence>
<name>A0A410H1B7_9GAMM</name>
<dbReference type="Pfam" id="PF07295">
    <property type="entry name" value="DUF1451"/>
    <property type="match status" value="1"/>
</dbReference>
<evidence type="ECO:0000313" key="2">
    <source>
        <dbReference type="Proteomes" id="UP000285478"/>
    </source>
</evidence>
<reference evidence="1 2" key="1">
    <citation type="journal article" date="2018" name="Environ. Microbiol.">
        <title>Genomes of ubiquitous marine and hypersaline Hydrogenovibrio, Thiomicrorhabdus and Thiomicrospira spp. encode a diversity of mechanisms to sustain chemolithoautotrophy in heterogeneous environments.</title>
        <authorList>
            <person name="Scott K.M."/>
            <person name="Williams J."/>
            <person name="Porter C.M.B."/>
            <person name="Russel S."/>
            <person name="Harmer T.L."/>
            <person name="Paul J.H."/>
            <person name="Antonen K.M."/>
            <person name="Bridges M.K."/>
            <person name="Camper G.J."/>
            <person name="Campla C.K."/>
            <person name="Casella L.G."/>
            <person name="Chase E."/>
            <person name="Conrad J.W."/>
            <person name="Cruz M.C."/>
            <person name="Dunlap D.S."/>
            <person name="Duran L."/>
            <person name="Fahsbender E.M."/>
            <person name="Goldsmith D.B."/>
            <person name="Keeley R.F."/>
            <person name="Kondoff M.R."/>
            <person name="Kussy B.I."/>
            <person name="Lane M.K."/>
            <person name="Lawler S."/>
            <person name="Leigh B.A."/>
            <person name="Lewis C."/>
            <person name="Lostal L.M."/>
            <person name="Marking D."/>
            <person name="Mancera P.A."/>
            <person name="McClenthan E.C."/>
            <person name="McIntyre E.A."/>
            <person name="Mine J.A."/>
            <person name="Modi S."/>
            <person name="Moore B.D."/>
            <person name="Morgan W.A."/>
            <person name="Nelson K.M."/>
            <person name="Nguyen K.N."/>
            <person name="Ogburn N."/>
            <person name="Parrino D.G."/>
            <person name="Pedapudi A.D."/>
            <person name="Pelham R.P."/>
            <person name="Preece A.M."/>
            <person name="Rampersad E.A."/>
            <person name="Richardson J.C."/>
            <person name="Rodgers C.M."/>
            <person name="Schaffer B.L."/>
            <person name="Sheridan N.E."/>
            <person name="Solone M.R."/>
            <person name="Staley Z.R."/>
            <person name="Tabuchi M."/>
            <person name="Waide R.J."/>
            <person name="Wanjugi P.W."/>
            <person name="Young S."/>
            <person name="Clum A."/>
            <person name="Daum C."/>
            <person name="Huntemann M."/>
            <person name="Ivanova N."/>
            <person name="Kyrpides N."/>
            <person name="Mikhailova N."/>
            <person name="Palaniappan K."/>
            <person name="Pillay M."/>
            <person name="Reddy T.B.K."/>
            <person name="Shapiro N."/>
            <person name="Stamatis D."/>
            <person name="Varghese N."/>
            <person name="Woyke T."/>
            <person name="Boden R."/>
            <person name="Freyermuth S.K."/>
            <person name="Kerfeld C.A."/>
        </authorList>
    </citation>
    <scope>NUCLEOTIDE SEQUENCE [LARGE SCALE GENOMIC DNA]</scope>
    <source>
        <strain evidence="1 2">JR-2</strain>
    </source>
</reference>
<dbReference type="KEGG" id="htr:EPV75_02995"/>
<dbReference type="RefSeq" id="WP_128384416.1">
    <property type="nucleotide sequence ID" value="NZ_CP035033.1"/>
</dbReference>
<keyword evidence="2" id="KW-1185">Reference proteome</keyword>
<dbReference type="Proteomes" id="UP000285478">
    <property type="component" value="Chromosome"/>
</dbReference>
<dbReference type="InterPro" id="IPR009912">
    <property type="entry name" value="DUF1451"/>
</dbReference>